<evidence type="ECO:0000313" key="3">
    <source>
        <dbReference type="Proteomes" id="UP000234206"/>
    </source>
</evidence>
<dbReference type="EMBL" id="PKIZ01000001">
    <property type="protein sequence ID" value="PKZ42886.1"/>
    <property type="molecule type" value="Genomic_DNA"/>
</dbReference>
<dbReference type="Proteomes" id="UP000234206">
    <property type="component" value="Unassembled WGS sequence"/>
</dbReference>
<dbReference type="InterPro" id="IPR032710">
    <property type="entry name" value="NTF2-like_dom_sf"/>
</dbReference>
<dbReference type="OrthoDB" id="7845843at2"/>
<evidence type="ECO:0000259" key="1">
    <source>
        <dbReference type="Pfam" id="PF14534"/>
    </source>
</evidence>
<organism evidence="2 3">
    <name type="scientific">Kytococcus schroeteri</name>
    <dbReference type="NCBI Taxonomy" id="138300"/>
    <lineage>
        <taxon>Bacteria</taxon>
        <taxon>Bacillati</taxon>
        <taxon>Actinomycetota</taxon>
        <taxon>Actinomycetes</taxon>
        <taxon>Micrococcales</taxon>
        <taxon>Kytococcaceae</taxon>
        <taxon>Kytococcus</taxon>
    </lineage>
</organism>
<reference evidence="2 3" key="1">
    <citation type="submission" date="2017-12" db="EMBL/GenBank/DDBJ databases">
        <title>Phylogenetic diversity of female urinary microbiome.</title>
        <authorList>
            <person name="Thomas-White K."/>
            <person name="Wolfe A.J."/>
        </authorList>
    </citation>
    <scope>NUCLEOTIDE SEQUENCE [LARGE SCALE GENOMIC DNA]</scope>
    <source>
        <strain evidence="2 3">UMB1298</strain>
    </source>
</reference>
<keyword evidence="3" id="KW-1185">Reference proteome</keyword>
<gene>
    <name evidence="2" type="ORF">CYJ76_00510</name>
</gene>
<feature type="domain" description="DUF4440" evidence="1">
    <location>
        <begin position="10"/>
        <end position="110"/>
    </location>
</feature>
<name>A0A2I1PE37_9MICO</name>
<dbReference type="InterPro" id="IPR027843">
    <property type="entry name" value="DUF4440"/>
</dbReference>
<accession>A0A2I1PE37</accession>
<proteinExistence type="predicted"/>
<dbReference type="Pfam" id="PF14534">
    <property type="entry name" value="DUF4440"/>
    <property type="match status" value="1"/>
</dbReference>
<dbReference type="RefSeq" id="WP_070705463.1">
    <property type="nucleotide sequence ID" value="NZ_PKIZ01000001.1"/>
</dbReference>
<comment type="caution">
    <text evidence="2">The sequence shown here is derived from an EMBL/GenBank/DDBJ whole genome shotgun (WGS) entry which is preliminary data.</text>
</comment>
<dbReference type="SUPFAM" id="SSF54427">
    <property type="entry name" value="NTF2-like"/>
    <property type="match status" value="1"/>
</dbReference>
<protein>
    <submittedName>
        <fullName evidence="2">Nuclear transport factor 2 family protein</fullName>
    </submittedName>
</protein>
<dbReference type="AlphaFoldDB" id="A0A2I1PE37"/>
<dbReference type="Gene3D" id="3.10.450.50">
    <property type="match status" value="1"/>
</dbReference>
<sequence>MVTDADIAHVLDLERSLQTPAVRADACRLAELLAPDFVEIGASGRRWSRAAVLELLLNEPQGDDVDLIDVYELAARVLDGGVVQVFWVSDRGGRRARRMSLWQHVDGAWRTTYHQGTPL</sequence>
<evidence type="ECO:0000313" key="2">
    <source>
        <dbReference type="EMBL" id="PKZ42886.1"/>
    </source>
</evidence>